<protein>
    <submittedName>
        <fullName evidence="2">Uncharacterized protein</fullName>
    </submittedName>
</protein>
<keyword evidence="3" id="KW-1185">Reference proteome</keyword>
<name>A0A2P4QP78_RHIID</name>
<keyword evidence="1" id="KW-1133">Transmembrane helix</keyword>
<evidence type="ECO:0000256" key="1">
    <source>
        <dbReference type="SAM" id="Phobius"/>
    </source>
</evidence>
<proteinExistence type="predicted"/>
<comment type="caution">
    <text evidence="2">The sequence shown here is derived from an EMBL/GenBank/DDBJ whole genome shotgun (WGS) entry which is preliminary data.</text>
</comment>
<evidence type="ECO:0000313" key="3">
    <source>
        <dbReference type="Proteomes" id="UP000018888"/>
    </source>
</evidence>
<reference evidence="2 3" key="2">
    <citation type="journal article" date="2018" name="New Phytol.">
        <title>High intraspecific genome diversity in the model arbuscular mycorrhizal symbiont Rhizophagus irregularis.</title>
        <authorList>
            <person name="Chen E.C.H."/>
            <person name="Morin E."/>
            <person name="Beaudet D."/>
            <person name="Noel J."/>
            <person name="Yildirir G."/>
            <person name="Ndikumana S."/>
            <person name="Charron P."/>
            <person name="St-Onge C."/>
            <person name="Giorgi J."/>
            <person name="Kruger M."/>
            <person name="Marton T."/>
            <person name="Ropars J."/>
            <person name="Grigoriev I.V."/>
            <person name="Hainaut M."/>
            <person name="Henrissat B."/>
            <person name="Roux C."/>
            <person name="Martin F."/>
            <person name="Corradi N."/>
        </authorList>
    </citation>
    <scope>NUCLEOTIDE SEQUENCE [LARGE SCALE GENOMIC DNA]</scope>
    <source>
        <strain evidence="2 3">DAOM 197198</strain>
    </source>
</reference>
<feature type="transmembrane region" description="Helical" evidence="1">
    <location>
        <begin position="37"/>
        <end position="56"/>
    </location>
</feature>
<reference evidence="2 3" key="1">
    <citation type="journal article" date="2013" name="Proc. Natl. Acad. Sci. U.S.A.">
        <title>Genome of an arbuscular mycorrhizal fungus provides insight into the oldest plant symbiosis.</title>
        <authorList>
            <person name="Tisserant E."/>
            <person name="Malbreil M."/>
            <person name="Kuo A."/>
            <person name="Kohler A."/>
            <person name="Symeonidi A."/>
            <person name="Balestrini R."/>
            <person name="Charron P."/>
            <person name="Duensing N."/>
            <person name="Frei Dit Frey N."/>
            <person name="Gianinazzi-Pearson V."/>
            <person name="Gilbert L.B."/>
            <person name="Handa Y."/>
            <person name="Herr J.R."/>
            <person name="Hijri M."/>
            <person name="Koul R."/>
            <person name="Kawaguchi M."/>
            <person name="Krajinski F."/>
            <person name="Lammers P.J."/>
            <person name="Masclaux F.G."/>
            <person name="Murat C."/>
            <person name="Morin E."/>
            <person name="Ndikumana S."/>
            <person name="Pagni M."/>
            <person name="Petitpierre D."/>
            <person name="Requena N."/>
            <person name="Rosikiewicz P."/>
            <person name="Riley R."/>
            <person name="Saito K."/>
            <person name="San Clemente H."/>
            <person name="Shapiro H."/>
            <person name="van Tuinen D."/>
            <person name="Becard G."/>
            <person name="Bonfante P."/>
            <person name="Paszkowski U."/>
            <person name="Shachar-Hill Y.Y."/>
            <person name="Tuskan G.A."/>
            <person name="Young P.W."/>
            <person name="Sanders I.R."/>
            <person name="Henrissat B."/>
            <person name="Rensing S.A."/>
            <person name="Grigoriev I.V."/>
            <person name="Corradi N."/>
            <person name="Roux C."/>
            <person name="Martin F."/>
        </authorList>
    </citation>
    <scope>NUCLEOTIDE SEQUENCE [LARGE SCALE GENOMIC DNA]</scope>
    <source>
        <strain evidence="2 3">DAOM 197198</strain>
    </source>
</reference>
<sequence length="68" mass="7892">MVLKAYYNLMVSSNNLLKINTCLYCVRYSNFLFIKSIINLIVRAMGLFLIDNNIILGKRCISNKRQSN</sequence>
<dbReference type="Proteomes" id="UP000018888">
    <property type="component" value="Unassembled WGS sequence"/>
</dbReference>
<accession>A0A2P4QP78</accession>
<keyword evidence="1" id="KW-0812">Transmembrane</keyword>
<keyword evidence="1" id="KW-0472">Membrane</keyword>
<dbReference type="AlphaFoldDB" id="A0A2P4QP78"/>
<evidence type="ECO:0000313" key="2">
    <source>
        <dbReference type="EMBL" id="POG79368.1"/>
    </source>
</evidence>
<organism evidence="2 3">
    <name type="scientific">Rhizophagus irregularis (strain DAOM 181602 / DAOM 197198 / MUCL 43194)</name>
    <name type="common">Arbuscular mycorrhizal fungus</name>
    <name type="synonym">Glomus intraradices</name>
    <dbReference type="NCBI Taxonomy" id="747089"/>
    <lineage>
        <taxon>Eukaryota</taxon>
        <taxon>Fungi</taxon>
        <taxon>Fungi incertae sedis</taxon>
        <taxon>Mucoromycota</taxon>
        <taxon>Glomeromycotina</taxon>
        <taxon>Glomeromycetes</taxon>
        <taxon>Glomerales</taxon>
        <taxon>Glomeraceae</taxon>
        <taxon>Rhizophagus</taxon>
    </lineage>
</organism>
<dbReference type="EMBL" id="AUPC02000025">
    <property type="protein sequence ID" value="POG79368.1"/>
    <property type="molecule type" value="Genomic_DNA"/>
</dbReference>
<gene>
    <name evidence="2" type="ORF">GLOIN_2v1527137</name>
</gene>